<keyword evidence="4 6" id="KW-0808">Transferase</keyword>
<comment type="similarity">
    <text evidence="2 6">Belongs to the class-I pyridoxal-phosphate-dependent aminotransferase family.</text>
</comment>
<dbReference type="InterPro" id="IPR004839">
    <property type="entry name" value="Aminotransferase_I/II_large"/>
</dbReference>
<evidence type="ECO:0000313" key="8">
    <source>
        <dbReference type="EMBL" id="MBZ5712813.1"/>
    </source>
</evidence>
<comment type="caution">
    <text evidence="8">The sequence shown here is derived from an EMBL/GenBank/DDBJ whole genome shotgun (WGS) entry which is preliminary data.</text>
</comment>
<dbReference type="PANTHER" id="PTHR46383:SF1">
    <property type="entry name" value="ASPARTATE AMINOTRANSFERASE"/>
    <property type="match status" value="1"/>
</dbReference>
<dbReference type="InterPro" id="IPR015422">
    <property type="entry name" value="PyrdxlP-dep_Trfase_small"/>
</dbReference>
<dbReference type="Pfam" id="PF00155">
    <property type="entry name" value="Aminotran_1_2"/>
    <property type="match status" value="1"/>
</dbReference>
<comment type="cofactor">
    <cofactor evidence="1 6">
        <name>pyridoxal 5'-phosphate</name>
        <dbReference type="ChEBI" id="CHEBI:597326"/>
    </cofactor>
</comment>
<dbReference type="InterPro" id="IPR015424">
    <property type="entry name" value="PyrdxlP-dep_Trfase"/>
</dbReference>
<proteinExistence type="inferred from homology"/>
<evidence type="ECO:0000256" key="6">
    <source>
        <dbReference type="RuleBase" id="RU000481"/>
    </source>
</evidence>
<dbReference type="EMBL" id="JAIRAU010000035">
    <property type="protein sequence ID" value="MBZ5712813.1"/>
    <property type="molecule type" value="Genomic_DNA"/>
</dbReference>
<name>A0ABS7TX26_9BACT</name>
<evidence type="ECO:0000256" key="5">
    <source>
        <dbReference type="ARBA" id="ARBA00022898"/>
    </source>
</evidence>
<dbReference type="PANTHER" id="PTHR46383">
    <property type="entry name" value="ASPARTATE AMINOTRANSFERASE"/>
    <property type="match status" value="1"/>
</dbReference>
<evidence type="ECO:0000313" key="9">
    <source>
        <dbReference type="Proteomes" id="UP001139031"/>
    </source>
</evidence>
<dbReference type="InterPro" id="IPR050596">
    <property type="entry name" value="AspAT/PAT-like"/>
</dbReference>
<reference evidence="8" key="1">
    <citation type="submission" date="2021-08" db="EMBL/GenBank/DDBJ databases">
        <authorList>
            <person name="Stevens D.C."/>
        </authorList>
    </citation>
    <scope>NUCLEOTIDE SEQUENCE</scope>
    <source>
        <strain evidence="8">DSM 53165</strain>
    </source>
</reference>
<accession>A0ABS7TX26</accession>
<dbReference type="Gene3D" id="3.40.640.10">
    <property type="entry name" value="Type I PLP-dependent aspartate aminotransferase-like (Major domain)"/>
    <property type="match status" value="1"/>
</dbReference>
<dbReference type="InterPro" id="IPR004838">
    <property type="entry name" value="NHTrfase_class1_PyrdxlP-BS"/>
</dbReference>
<organism evidence="8 9">
    <name type="scientific">Nannocystis pusilla</name>
    <dbReference type="NCBI Taxonomy" id="889268"/>
    <lineage>
        <taxon>Bacteria</taxon>
        <taxon>Pseudomonadati</taxon>
        <taxon>Myxococcota</taxon>
        <taxon>Polyangia</taxon>
        <taxon>Nannocystales</taxon>
        <taxon>Nannocystaceae</taxon>
        <taxon>Nannocystis</taxon>
    </lineage>
</organism>
<dbReference type="EC" id="2.6.1.-" evidence="6"/>
<dbReference type="CDD" id="cd00609">
    <property type="entry name" value="AAT_like"/>
    <property type="match status" value="1"/>
</dbReference>
<keyword evidence="9" id="KW-1185">Reference proteome</keyword>
<keyword evidence="5" id="KW-0663">Pyridoxal phosphate</keyword>
<dbReference type="SUPFAM" id="SSF53383">
    <property type="entry name" value="PLP-dependent transferases"/>
    <property type="match status" value="1"/>
</dbReference>
<dbReference type="PROSITE" id="PS00105">
    <property type="entry name" value="AA_TRANSFER_CLASS_1"/>
    <property type="match status" value="1"/>
</dbReference>
<evidence type="ECO:0000256" key="2">
    <source>
        <dbReference type="ARBA" id="ARBA00007441"/>
    </source>
</evidence>
<sequence length="425" mass="45985">MQGRPSLNLQVRGLAPSATVSINERSNDLLAAGREVFKLGLGQSPFPVPDSVVEALRANAARKEYLPVRGLPALRDAVAAYHQRGVADAHEYSGEHVLVGPGSKELMFITQLAFYGDLVLPSPAWVSYSPQARIIGRQVVWLPTRADNGWKLTPADIDALCRRDRGRPRVLILNYPSNPTGQTYDGDELAALAEVLRAHDVLVVSDEIYGELHHDGAHTSIARFYPEGTIVSSGLSKWCGAGGWRLGTFLFPRELEWLQRAMVAVASETYTSTSAPIQCAAVAAFAFGPDIAAYVAHEQAILKALGGWCHRRLLAGGIACAAPQGGFYLFPEFHAQADALRRRGIAGGEALCERLLEETGVAILPGSEFGRPFGDFTARLAYVDFDGGPALAAHDPQRPIDDAWLRRFAPRVLTAIERLVAFVAA</sequence>
<dbReference type="Gene3D" id="3.90.1150.10">
    <property type="entry name" value="Aspartate Aminotransferase, domain 1"/>
    <property type="match status" value="1"/>
</dbReference>
<gene>
    <name evidence="8" type="ORF">K7C98_26520</name>
</gene>
<dbReference type="InterPro" id="IPR015421">
    <property type="entry name" value="PyrdxlP-dep_Trfase_major"/>
</dbReference>
<protein>
    <recommendedName>
        <fullName evidence="6">Aminotransferase</fullName>
        <ecNumber evidence="6">2.6.1.-</ecNumber>
    </recommendedName>
</protein>
<feature type="domain" description="Aminotransferase class I/classII large" evidence="7">
    <location>
        <begin position="35"/>
        <end position="370"/>
    </location>
</feature>
<keyword evidence="3 6" id="KW-0032">Aminotransferase</keyword>
<dbReference type="GO" id="GO:0008483">
    <property type="term" value="F:transaminase activity"/>
    <property type="evidence" value="ECO:0007669"/>
    <property type="project" value="UniProtKB-KW"/>
</dbReference>
<dbReference type="RefSeq" id="WP_224194567.1">
    <property type="nucleotide sequence ID" value="NZ_JAIRAU010000035.1"/>
</dbReference>
<evidence type="ECO:0000256" key="1">
    <source>
        <dbReference type="ARBA" id="ARBA00001933"/>
    </source>
</evidence>
<dbReference type="Proteomes" id="UP001139031">
    <property type="component" value="Unassembled WGS sequence"/>
</dbReference>
<evidence type="ECO:0000256" key="3">
    <source>
        <dbReference type="ARBA" id="ARBA00022576"/>
    </source>
</evidence>
<evidence type="ECO:0000256" key="4">
    <source>
        <dbReference type="ARBA" id="ARBA00022679"/>
    </source>
</evidence>
<evidence type="ECO:0000259" key="7">
    <source>
        <dbReference type="Pfam" id="PF00155"/>
    </source>
</evidence>